<evidence type="ECO:0000313" key="2">
    <source>
        <dbReference type="EMBL" id="MDQ0159651.1"/>
    </source>
</evidence>
<dbReference type="RefSeq" id="WP_306976293.1">
    <property type="nucleotide sequence ID" value="NZ_JAUSTQ010000005.1"/>
</dbReference>
<reference evidence="2 3" key="1">
    <citation type="submission" date="2023-07" db="EMBL/GenBank/DDBJ databases">
        <title>Genomic Encyclopedia of Type Strains, Phase IV (KMG-IV): sequencing the most valuable type-strain genomes for metagenomic binning, comparative biology and taxonomic classification.</title>
        <authorList>
            <person name="Goeker M."/>
        </authorList>
    </citation>
    <scope>NUCLEOTIDE SEQUENCE [LARGE SCALE GENOMIC DNA]</scope>
    <source>
        <strain evidence="2 3">DSM 16460</strain>
    </source>
</reference>
<keyword evidence="3" id="KW-1185">Reference proteome</keyword>
<dbReference type="EMBL" id="JAUSTQ010000005">
    <property type="protein sequence ID" value="MDQ0159651.1"/>
    <property type="molecule type" value="Genomic_DNA"/>
</dbReference>
<dbReference type="Pfam" id="PF26154">
    <property type="entry name" value="DUF8042"/>
    <property type="match status" value="1"/>
</dbReference>
<evidence type="ECO:0000259" key="1">
    <source>
        <dbReference type="Pfam" id="PF26154"/>
    </source>
</evidence>
<dbReference type="Proteomes" id="UP001224359">
    <property type="component" value="Unassembled WGS sequence"/>
</dbReference>
<organism evidence="2 3">
    <name type="scientific">Alkalibacillus salilacus</name>
    <dbReference type="NCBI Taxonomy" id="284582"/>
    <lineage>
        <taxon>Bacteria</taxon>
        <taxon>Bacillati</taxon>
        <taxon>Bacillota</taxon>
        <taxon>Bacilli</taxon>
        <taxon>Bacillales</taxon>
        <taxon>Bacillaceae</taxon>
        <taxon>Alkalibacillus</taxon>
    </lineage>
</organism>
<gene>
    <name evidence="2" type="ORF">J2S77_001635</name>
</gene>
<feature type="domain" description="DUF8042" evidence="1">
    <location>
        <begin position="78"/>
        <end position="191"/>
    </location>
</feature>
<accession>A0ABT9VFA8</accession>
<sequence length="197" mass="22868">MKLIVNDQIFELNNNTSVLAEMESKINTYIHNQKLHFSHYVVDGIEVFENQAEFFNKNIERIETVEAVVLTMEQFIQNVIDTVQQYLKQALPAIDEFTEHLYDGSEEIGSNKTVQLTQALDWIIQSVITIDSIPQKPTDWDTIVQYATDLKPILQEIVEVLEKRDPVLFADILQYEVSPVLEVIEEKLQDMMNHENV</sequence>
<comment type="caution">
    <text evidence="2">The sequence shown here is derived from an EMBL/GenBank/DDBJ whole genome shotgun (WGS) entry which is preliminary data.</text>
</comment>
<protein>
    <recommendedName>
        <fullName evidence="1">DUF8042 domain-containing protein</fullName>
    </recommendedName>
</protein>
<dbReference type="InterPro" id="IPR058355">
    <property type="entry name" value="DUF8042"/>
</dbReference>
<proteinExistence type="predicted"/>
<evidence type="ECO:0000313" key="3">
    <source>
        <dbReference type="Proteomes" id="UP001224359"/>
    </source>
</evidence>
<name>A0ABT9VFA8_9BACI</name>